<dbReference type="EC" id="3.1.1.85" evidence="1"/>
<dbReference type="PANTHER" id="PTHR43798">
    <property type="entry name" value="MONOACYLGLYCEROL LIPASE"/>
    <property type="match status" value="1"/>
</dbReference>
<name>A0A221WBY2_9PSEU</name>
<dbReference type="PANTHER" id="PTHR43798:SF33">
    <property type="entry name" value="HYDROLASE, PUTATIVE (AFU_ORTHOLOGUE AFUA_2G14860)-RELATED"/>
    <property type="match status" value="1"/>
</dbReference>
<dbReference type="RefSeq" id="WP_093943963.1">
    <property type="nucleotide sequence ID" value="NZ_CP022521.1"/>
</dbReference>
<dbReference type="InterPro" id="IPR000073">
    <property type="entry name" value="AB_hydrolase_1"/>
</dbReference>
<keyword evidence="1" id="KW-0378">Hydrolase</keyword>
<dbReference type="OrthoDB" id="4944883at2"/>
<dbReference type="AlphaFoldDB" id="A0A221WBY2"/>
<evidence type="ECO:0000313" key="1">
    <source>
        <dbReference type="EMBL" id="ASO23151.1"/>
    </source>
</evidence>
<dbReference type="PRINTS" id="PR00111">
    <property type="entry name" value="ABHYDROLASE"/>
</dbReference>
<reference evidence="1 2" key="1">
    <citation type="submission" date="2017-07" db="EMBL/GenBank/DDBJ databases">
        <title>Complete genome sequence of Actinoalloteichus hoggarensis DSM 45943, type strain of Actinoalloteichus hoggarensis.</title>
        <authorList>
            <person name="Ruckert C."/>
            <person name="Nouioui I."/>
            <person name="Willmese J."/>
            <person name="van Wezel G."/>
            <person name="Klenk H.-P."/>
            <person name="Kalinowski J."/>
            <person name="Zotchev S.B."/>
        </authorList>
    </citation>
    <scope>NUCLEOTIDE SEQUENCE [LARGE SCALE GENOMIC DNA]</scope>
    <source>
        <strain evidence="1 2">DSM 45943</strain>
    </source>
</reference>
<sequence length="266" mass="27559">MTSLSRPDTSALARVVRGAGPGVLLAHGGGGGVEANFGPILDGLAAKYTVVGPDYPGAGLTPRSSFPLDVDVLADQLVAAAVEEGLSSFAVVGYSMGVPLAIRAARRHPNRVRALVLTAGFAAAGPRLRHAVRLWQGLLSHGDEALLGSFLAINGGGIPYLEGLSGEQVDGIAAHSASTVPPGTPEHVDLAGRMDVRDDLAHVAVPTLVVVTTGDLLATPAGQRELAEGIPDARLVDIDTGHLPFVEQPEQWSTLIHEFLGEVHRR</sequence>
<dbReference type="Gene3D" id="3.40.50.1820">
    <property type="entry name" value="alpha/beta hydrolase"/>
    <property type="match status" value="1"/>
</dbReference>
<dbReference type="Pfam" id="PF00561">
    <property type="entry name" value="Abhydrolase_1"/>
    <property type="match status" value="1"/>
</dbReference>
<evidence type="ECO:0000313" key="2">
    <source>
        <dbReference type="Proteomes" id="UP000204221"/>
    </source>
</evidence>
<accession>A0A221WBY2</accession>
<dbReference type="InterPro" id="IPR050266">
    <property type="entry name" value="AB_hydrolase_sf"/>
</dbReference>
<proteinExistence type="predicted"/>
<gene>
    <name evidence="1" type="primary">bioH</name>
    <name evidence="1" type="ORF">AHOG_27770</name>
</gene>
<dbReference type="KEGG" id="ahg:AHOG_27770"/>
<dbReference type="GO" id="GO:0016020">
    <property type="term" value="C:membrane"/>
    <property type="evidence" value="ECO:0007669"/>
    <property type="project" value="TreeGrafter"/>
</dbReference>
<dbReference type="Proteomes" id="UP000204221">
    <property type="component" value="Chromosome"/>
</dbReference>
<dbReference type="SUPFAM" id="SSF53474">
    <property type="entry name" value="alpha/beta-Hydrolases"/>
    <property type="match status" value="1"/>
</dbReference>
<dbReference type="EMBL" id="CP022521">
    <property type="protein sequence ID" value="ASO23151.1"/>
    <property type="molecule type" value="Genomic_DNA"/>
</dbReference>
<dbReference type="InterPro" id="IPR029058">
    <property type="entry name" value="AB_hydrolase_fold"/>
</dbReference>
<dbReference type="GO" id="GO:0090499">
    <property type="term" value="F:pimelyl-[acyl-carrier protein] methyl ester esterase activity"/>
    <property type="evidence" value="ECO:0007669"/>
    <property type="project" value="UniProtKB-EC"/>
</dbReference>
<organism evidence="1 2">
    <name type="scientific">Actinoalloteichus hoggarensis</name>
    <dbReference type="NCBI Taxonomy" id="1470176"/>
    <lineage>
        <taxon>Bacteria</taxon>
        <taxon>Bacillati</taxon>
        <taxon>Actinomycetota</taxon>
        <taxon>Actinomycetes</taxon>
        <taxon>Pseudonocardiales</taxon>
        <taxon>Pseudonocardiaceae</taxon>
        <taxon>Actinoalloteichus</taxon>
    </lineage>
</organism>
<protein>
    <submittedName>
        <fullName evidence="1">Pimeloyl-[acyl-carrier protein] methyl ester esterase</fullName>
        <ecNumber evidence="1">3.1.1.85</ecNumber>
    </submittedName>
</protein>
<keyword evidence="2" id="KW-1185">Reference proteome</keyword>